<dbReference type="EMBL" id="BK032823">
    <property type="protein sequence ID" value="DAF62431.1"/>
    <property type="molecule type" value="Genomic_DNA"/>
</dbReference>
<evidence type="ECO:0000313" key="1">
    <source>
        <dbReference type="EMBL" id="DAF62431.1"/>
    </source>
</evidence>
<evidence type="ECO:0008006" key="2">
    <source>
        <dbReference type="Google" id="ProtNLM"/>
    </source>
</evidence>
<name>A0A8S5THG3_9CAUD</name>
<reference evidence="1" key="1">
    <citation type="journal article" date="2021" name="Proc. Natl. Acad. Sci. U.S.A.">
        <title>A Catalog of Tens of Thousands of Viruses from Human Metagenomes Reveals Hidden Associations with Chronic Diseases.</title>
        <authorList>
            <person name="Tisza M.J."/>
            <person name="Buck C.B."/>
        </authorList>
    </citation>
    <scope>NUCLEOTIDE SEQUENCE</scope>
    <source>
        <strain evidence="1">CtIty1</strain>
    </source>
</reference>
<proteinExistence type="predicted"/>
<organism evidence="1">
    <name type="scientific">Myoviridae sp. ctIty1</name>
    <dbReference type="NCBI Taxonomy" id="2827673"/>
    <lineage>
        <taxon>Viruses</taxon>
        <taxon>Duplodnaviria</taxon>
        <taxon>Heunggongvirae</taxon>
        <taxon>Uroviricota</taxon>
        <taxon>Caudoviricetes</taxon>
    </lineage>
</organism>
<accession>A0A8S5THG3</accession>
<protein>
    <recommendedName>
        <fullName evidence="2">N-acetylmuramoyl-L-alanine amidase</fullName>
    </recommendedName>
</protein>
<sequence>MEVKPLAGITTYKEIYDAAKKAKADLWDLAESRGRDVKLYLHWTAGDYYTNYRDYNISINAEGGLYLSDDDLSDVLDHTYYRNSGAIGITMNCAAHATPEDLGPYPPTKKQIDGMAKVVCVLADALDLTIDKQHVLTHGEAADNEDGLDIYYGDYTGYENNTYGPKSNVDRWDLEFLGTAESPIYNPYDETGHRGGDIIRGKANYFRAHNFTKSVIDGKEMVSDEVGPNGRPYAKNDINYLVKVGYTKEAAINLLSTVDKYTKPYDESMVAPNGMDYEKNDIDYLMNNGYTKEAAINLLKTTEKYKG</sequence>